<organism evidence="15 16">
    <name type="scientific">Conidiobolus coronatus (strain ATCC 28846 / CBS 209.66 / NRRL 28638)</name>
    <name type="common">Delacroixia coronata</name>
    <dbReference type="NCBI Taxonomy" id="796925"/>
    <lineage>
        <taxon>Eukaryota</taxon>
        <taxon>Fungi</taxon>
        <taxon>Fungi incertae sedis</taxon>
        <taxon>Zoopagomycota</taxon>
        <taxon>Entomophthoromycotina</taxon>
        <taxon>Entomophthoromycetes</taxon>
        <taxon>Entomophthorales</taxon>
        <taxon>Ancylistaceae</taxon>
        <taxon>Conidiobolus</taxon>
    </lineage>
</organism>
<evidence type="ECO:0000313" key="15">
    <source>
        <dbReference type="EMBL" id="KXN73628.1"/>
    </source>
</evidence>
<dbReference type="GO" id="GO:0016020">
    <property type="term" value="C:membrane"/>
    <property type="evidence" value="ECO:0007669"/>
    <property type="project" value="GOC"/>
</dbReference>
<dbReference type="Gene3D" id="3.60.21.10">
    <property type="match status" value="1"/>
</dbReference>
<feature type="disulfide bond" evidence="13">
    <location>
        <begin position="334"/>
        <end position="384"/>
    </location>
</feature>
<dbReference type="InterPro" id="IPR011160">
    <property type="entry name" value="Sphingomy_PDE"/>
</dbReference>
<feature type="disulfide bond" evidence="13">
    <location>
        <begin position="169"/>
        <end position="195"/>
    </location>
</feature>
<comment type="function">
    <text evidence="11">Converts sphingomyelin to ceramide.</text>
</comment>
<feature type="binding site" evidence="12">
    <location>
        <position position="412"/>
    </location>
    <ligand>
        <name>Zn(2+)</name>
        <dbReference type="ChEBI" id="CHEBI:29105"/>
        <label>1</label>
    </ligand>
</feature>
<feature type="binding site" evidence="12">
    <location>
        <position position="376"/>
    </location>
    <ligand>
        <name>Zn(2+)</name>
        <dbReference type="ChEBI" id="CHEBI:29105"/>
        <label>2</label>
    </ligand>
</feature>
<dbReference type="Pfam" id="PF00149">
    <property type="entry name" value="Metallophos"/>
    <property type="match status" value="1"/>
</dbReference>
<dbReference type="GO" id="GO:0016798">
    <property type="term" value="F:hydrolase activity, acting on glycosyl bonds"/>
    <property type="evidence" value="ECO:0007669"/>
    <property type="project" value="UniProtKB-KW"/>
</dbReference>
<name>A0A137PF42_CONC2</name>
<keyword evidence="16" id="KW-1185">Reference proteome</keyword>
<dbReference type="InterPro" id="IPR041805">
    <property type="entry name" value="ASMase/PPN1_MPP"/>
</dbReference>
<dbReference type="EMBL" id="KQ964434">
    <property type="protein sequence ID" value="KXN73628.1"/>
    <property type="molecule type" value="Genomic_DNA"/>
</dbReference>
<dbReference type="PROSITE" id="PS50015">
    <property type="entry name" value="SAP_B"/>
    <property type="match status" value="1"/>
</dbReference>
<dbReference type="OrthoDB" id="282973at2759"/>
<dbReference type="STRING" id="796925.A0A137PF42"/>
<evidence type="ECO:0000256" key="12">
    <source>
        <dbReference type="PIRSR" id="PIRSR000948-1"/>
    </source>
</evidence>
<feature type="binding site" evidence="12">
    <location>
        <position position="226"/>
    </location>
    <ligand>
        <name>Zn(2+)</name>
        <dbReference type="ChEBI" id="CHEBI:29105"/>
        <label>1</label>
    </ligand>
</feature>
<feature type="binding site" evidence="12">
    <location>
        <position position="150"/>
    </location>
    <ligand>
        <name>Zn(2+)</name>
        <dbReference type="ChEBI" id="CHEBI:29105"/>
        <label>1</label>
    </ligand>
</feature>
<evidence type="ECO:0000256" key="7">
    <source>
        <dbReference type="ARBA" id="ARBA00022833"/>
    </source>
</evidence>
<keyword evidence="7 12" id="KW-0862">Zinc</keyword>
<dbReference type="PIRSF" id="PIRSF000948">
    <property type="entry name" value="Sphingomy_PDE"/>
    <property type="match status" value="1"/>
</dbReference>
<evidence type="ECO:0000256" key="8">
    <source>
        <dbReference type="ARBA" id="ARBA00023157"/>
    </source>
</evidence>
<dbReference type="InterPro" id="IPR011001">
    <property type="entry name" value="Saposin-like"/>
</dbReference>
<dbReference type="AlphaFoldDB" id="A0A137PF42"/>
<dbReference type="Proteomes" id="UP000070444">
    <property type="component" value="Unassembled WGS sequence"/>
</dbReference>
<dbReference type="SUPFAM" id="SSF47862">
    <property type="entry name" value="Saposin"/>
    <property type="match status" value="1"/>
</dbReference>
<evidence type="ECO:0000256" key="13">
    <source>
        <dbReference type="PIRSR" id="PIRSR000948-2"/>
    </source>
</evidence>
<dbReference type="InterPro" id="IPR029052">
    <property type="entry name" value="Metallo-depent_PP-like"/>
</dbReference>
<feature type="disulfide bond" evidence="13">
    <location>
        <begin position="163"/>
        <end position="168"/>
    </location>
</feature>
<evidence type="ECO:0000256" key="9">
    <source>
        <dbReference type="ARBA" id="ARBA00023180"/>
    </source>
</evidence>
<dbReference type="PANTHER" id="PTHR10340:SF34">
    <property type="entry name" value="SPHINGOMYELIN PHOSPHODIESTERASE"/>
    <property type="match status" value="1"/>
</dbReference>
<keyword evidence="8 13" id="KW-1015">Disulfide bond</keyword>
<keyword evidence="9" id="KW-0325">Glycoprotein</keyword>
<reference evidence="15 16" key="1">
    <citation type="journal article" date="2015" name="Genome Biol. Evol.">
        <title>Phylogenomic analyses indicate that early fungi evolved digesting cell walls of algal ancestors of land plants.</title>
        <authorList>
            <person name="Chang Y."/>
            <person name="Wang S."/>
            <person name="Sekimoto S."/>
            <person name="Aerts A.L."/>
            <person name="Choi C."/>
            <person name="Clum A."/>
            <person name="LaButti K.M."/>
            <person name="Lindquist E.A."/>
            <person name="Yee Ngan C."/>
            <person name="Ohm R.A."/>
            <person name="Salamov A.A."/>
            <person name="Grigoriev I.V."/>
            <person name="Spatafora J.W."/>
            <person name="Berbee M.L."/>
        </authorList>
    </citation>
    <scope>NUCLEOTIDE SEQUENCE [LARGE SCALE GENOMIC DNA]</scope>
    <source>
        <strain evidence="15 16">NRRL 28638</strain>
    </source>
</reference>
<evidence type="ECO:0000256" key="10">
    <source>
        <dbReference type="ARBA" id="ARBA00023295"/>
    </source>
</evidence>
<gene>
    <name evidence="15" type="ORF">CONCODRAFT_55334</name>
</gene>
<dbReference type="GO" id="GO:0006685">
    <property type="term" value="P:sphingomyelin catabolic process"/>
    <property type="evidence" value="ECO:0007669"/>
    <property type="project" value="UniProtKB-UniRule"/>
</dbReference>
<feature type="disulfide bond" evidence="13">
    <location>
        <begin position="63"/>
        <end position="73"/>
    </location>
</feature>
<feature type="domain" description="Saposin B-type" evidence="14">
    <location>
        <begin position="28"/>
        <end position="114"/>
    </location>
</feature>
<keyword evidence="5" id="KW-0732">Signal</keyword>
<dbReference type="GO" id="GO:0004767">
    <property type="term" value="F:sphingomyelin phosphodiesterase activity"/>
    <property type="evidence" value="ECO:0007669"/>
    <property type="project" value="UniProtKB-UniRule"/>
</dbReference>
<comment type="similarity">
    <text evidence="2 11">Belongs to the acid sphingomyelinase family.</text>
</comment>
<feature type="disulfide bond" evidence="13">
    <location>
        <begin position="32"/>
        <end position="110"/>
    </location>
</feature>
<keyword evidence="6 11" id="KW-0378">Hydrolase</keyword>
<dbReference type="CDD" id="cd00842">
    <property type="entry name" value="MPP_ASMase"/>
    <property type="match status" value="1"/>
</dbReference>
<evidence type="ECO:0000256" key="4">
    <source>
        <dbReference type="ARBA" id="ARBA00022723"/>
    </source>
</evidence>
<evidence type="ECO:0000256" key="6">
    <source>
        <dbReference type="ARBA" id="ARBA00022801"/>
    </source>
</evidence>
<keyword evidence="4 12" id="KW-0479">Metal-binding</keyword>
<feature type="binding site" evidence="12">
    <location>
        <position position="268"/>
    </location>
    <ligand>
        <name>Zn(2+)</name>
        <dbReference type="ChEBI" id="CHEBI:29105"/>
        <label>2</label>
    </ligand>
</feature>
<feature type="binding site" evidence="12">
    <location>
        <position position="226"/>
    </location>
    <ligand>
        <name>Zn(2+)</name>
        <dbReference type="ChEBI" id="CHEBI:29105"/>
        <label>2</label>
    </ligand>
</feature>
<dbReference type="SUPFAM" id="SSF56300">
    <property type="entry name" value="Metallo-dependent phosphatases"/>
    <property type="match status" value="1"/>
</dbReference>
<feature type="binding site" evidence="12">
    <location>
        <position position="148"/>
    </location>
    <ligand>
        <name>Zn(2+)</name>
        <dbReference type="ChEBI" id="CHEBI:29105"/>
        <label>1</label>
    </ligand>
</feature>
<dbReference type="GO" id="GO:0046872">
    <property type="term" value="F:metal ion binding"/>
    <property type="evidence" value="ECO:0007669"/>
    <property type="project" value="UniProtKB-KW"/>
</dbReference>
<dbReference type="OMA" id="HNVTVAM"/>
<evidence type="ECO:0000313" key="16">
    <source>
        <dbReference type="Proteomes" id="UP000070444"/>
    </source>
</evidence>
<comment type="cofactor">
    <cofactor evidence="12">
        <name>Zn(2+)</name>
        <dbReference type="ChEBI" id="CHEBI:29105"/>
    </cofactor>
    <text evidence="12">Binds 2 Zn(2+) ions per subunit.</text>
</comment>
<evidence type="ECO:0000256" key="11">
    <source>
        <dbReference type="PIRNR" id="PIRNR000948"/>
    </source>
</evidence>
<evidence type="ECO:0000256" key="3">
    <source>
        <dbReference type="ARBA" id="ARBA00022525"/>
    </source>
</evidence>
<dbReference type="Pfam" id="PF19272">
    <property type="entry name" value="ASMase_C"/>
    <property type="match status" value="1"/>
</dbReference>
<feature type="binding site" evidence="12">
    <location>
        <position position="410"/>
    </location>
    <ligand>
        <name>Zn(2+)</name>
        <dbReference type="ChEBI" id="CHEBI:29105"/>
        <label>2</label>
    </ligand>
</feature>
<evidence type="ECO:0000256" key="5">
    <source>
        <dbReference type="ARBA" id="ARBA00022729"/>
    </source>
</evidence>
<dbReference type="InterPro" id="IPR008139">
    <property type="entry name" value="SaposinB_dom"/>
</dbReference>
<dbReference type="GO" id="GO:0046513">
    <property type="term" value="P:ceramide biosynthetic process"/>
    <property type="evidence" value="ECO:0007669"/>
    <property type="project" value="UniProtKB-ARBA"/>
</dbReference>
<dbReference type="InterPro" id="IPR045473">
    <property type="entry name" value="ASM_C"/>
</dbReference>
<dbReference type="InterPro" id="IPR004843">
    <property type="entry name" value="Calcineurin-like_PHP"/>
</dbReference>
<dbReference type="PANTHER" id="PTHR10340">
    <property type="entry name" value="SPHINGOMYELIN PHOSPHODIESTERASE"/>
    <property type="match status" value="1"/>
</dbReference>
<protein>
    <recommendedName>
        <fullName evidence="11">Sphingomyelin phosphodiesterase</fullName>
    </recommendedName>
</protein>
<proteinExistence type="inferred from homology"/>
<sequence length="572" mass="64933">MSVSVDSLDASPFGIVDVIAPIFSKIKSAATCKACDILMSAVHKLTYVPFSQTLLLKAFTAGCKLIGRADAECVGFASTYGPAYLDVIHNMDFDKDYIGELACFHLARACPHPEIPDAQWSLPAPKRVAAPQPSGKDGKELKILHLSDLHYDSNYAEGSEANCRRTICCQNDSTMDEDDSYIIKKPASKWGEYKCDTPLATLESMLQHISGMNKKENFDMVLFTGDIPSHDIFRENSKHSKAVEHASYRLLERYIISNRTKIYPAVGNHEPIPSHLFPILGSGKEKGYDLYNFIANEWKNWLPGNSLSTFKRAGYYSIQHSDNLKILVLNNNLCYSYNIWILLDPENPDPNGMLSWAISELKEAERTGSKVYITSHIPPAGADCHQKFSRSWNKIVKSYSHIIIAQFYGHTHRDEFELYYLDGPKNAQNAVSNSFIAPSITTYVNMNPGFRVYTVDAESYQVKDFTQYYANLNEKFSWKNDPIWKELYSAKKAYQVPSSTGPYINATFWHEVTELFNKSSLAFEKFNSYRYKNTGLQSKCDDKCRLGVICNLRASNSREVCDWKRPRFPDRD</sequence>
<dbReference type="GO" id="GO:0005615">
    <property type="term" value="C:extracellular space"/>
    <property type="evidence" value="ECO:0007669"/>
    <property type="project" value="TreeGrafter"/>
</dbReference>
<keyword evidence="10 11" id="KW-0326">Glycosidase</keyword>
<feature type="disulfide bond" evidence="13">
    <location>
        <begin position="540"/>
        <end position="544"/>
    </location>
</feature>
<evidence type="ECO:0000259" key="14">
    <source>
        <dbReference type="PROSITE" id="PS50015"/>
    </source>
</evidence>
<evidence type="ECO:0000256" key="2">
    <source>
        <dbReference type="ARBA" id="ARBA00008234"/>
    </source>
</evidence>
<keyword evidence="3" id="KW-0964">Secreted</keyword>
<accession>A0A137PF42</accession>
<comment type="subcellular location">
    <subcellularLocation>
        <location evidence="1">Secreted</location>
    </subcellularLocation>
</comment>
<evidence type="ECO:0000256" key="1">
    <source>
        <dbReference type="ARBA" id="ARBA00004613"/>
    </source>
</evidence>